<evidence type="ECO:0000256" key="1">
    <source>
        <dbReference type="SAM" id="Phobius"/>
    </source>
</evidence>
<keyword evidence="1" id="KW-0812">Transmembrane</keyword>
<keyword evidence="1" id="KW-1133">Transmembrane helix</keyword>
<sequence>YIKSYLSFQILYNRYYYRHLVYLVALINLYNLQYYLKNVYCILPLRGKKRKLE</sequence>
<evidence type="ECO:0000313" key="2">
    <source>
        <dbReference type="EMBL" id="PYI14852.1"/>
    </source>
</evidence>
<evidence type="ECO:0000313" key="3">
    <source>
        <dbReference type="Proteomes" id="UP000249829"/>
    </source>
</evidence>
<organism evidence="2 3">
    <name type="scientific">Aspergillus violaceofuscus (strain CBS 115571)</name>
    <dbReference type="NCBI Taxonomy" id="1450538"/>
    <lineage>
        <taxon>Eukaryota</taxon>
        <taxon>Fungi</taxon>
        <taxon>Dikarya</taxon>
        <taxon>Ascomycota</taxon>
        <taxon>Pezizomycotina</taxon>
        <taxon>Eurotiomycetes</taxon>
        <taxon>Eurotiomycetidae</taxon>
        <taxon>Eurotiales</taxon>
        <taxon>Aspergillaceae</taxon>
        <taxon>Aspergillus</taxon>
    </lineage>
</organism>
<dbReference type="EMBL" id="KZ825202">
    <property type="protein sequence ID" value="PYI14852.1"/>
    <property type="molecule type" value="Genomic_DNA"/>
</dbReference>
<gene>
    <name evidence="2" type="ORF">BO99DRAFT_344109</name>
</gene>
<dbReference type="Proteomes" id="UP000249829">
    <property type="component" value="Unassembled WGS sequence"/>
</dbReference>
<dbReference type="AlphaFoldDB" id="A0A2V5GZK6"/>
<reference evidence="2 3" key="1">
    <citation type="submission" date="2018-02" db="EMBL/GenBank/DDBJ databases">
        <title>The genomes of Aspergillus section Nigri reveals drivers in fungal speciation.</title>
        <authorList>
            <consortium name="DOE Joint Genome Institute"/>
            <person name="Vesth T.C."/>
            <person name="Nybo J."/>
            <person name="Theobald S."/>
            <person name="Brandl J."/>
            <person name="Frisvad J.C."/>
            <person name="Nielsen K.F."/>
            <person name="Lyhne E.K."/>
            <person name="Kogle M.E."/>
            <person name="Kuo A."/>
            <person name="Riley R."/>
            <person name="Clum A."/>
            <person name="Nolan M."/>
            <person name="Lipzen A."/>
            <person name="Salamov A."/>
            <person name="Henrissat B."/>
            <person name="Wiebenga A."/>
            <person name="De vries R.P."/>
            <person name="Grigoriev I.V."/>
            <person name="Mortensen U.H."/>
            <person name="Andersen M.R."/>
            <person name="Baker S.E."/>
        </authorList>
    </citation>
    <scope>NUCLEOTIDE SEQUENCE [LARGE SCALE GENOMIC DNA]</scope>
    <source>
        <strain evidence="2 3">CBS 115571</strain>
    </source>
</reference>
<accession>A0A2V5GZK6</accession>
<protein>
    <submittedName>
        <fullName evidence="2">Uncharacterized protein</fullName>
    </submittedName>
</protein>
<feature type="non-terminal residue" evidence="2">
    <location>
        <position position="1"/>
    </location>
</feature>
<keyword evidence="1" id="KW-0472">Membrane</keyword>
<dbReference type="STRING" id="1450538.A0A2V5GZK6"/>
<name>A0A2V5GZK6_ASPV1</name>
<feature type="transmembrane region" description="Helical" evidence="1">
    <location>
        <begin position="20"/>
        <end position="43"/>
    </location>
</feature>
<keyword evidence="3" id="KW-1185">Reference proteome</keyword>
<proteinExistence type="predicted"/>